<dbReference type="Proteomes" id="UP000034783">
    <property type="component" value="Unassembled WGS sequence"/>
</dbReference>
<dbReference type="AlphaFoldDB" id="A0A0G1MAG2"/>
<evidence type="ECO:0000256" key="2">
    <source>
        <dbReference type="ARBA" id="ARBA00019110"/>
    </source>
</evidence>
<reference evidence="11 12" key="1">
    <citation type="journal article" date="2015" name="Nature">
        <title>rRNA introns, odd ribosomes, and small enigmatic genomes across a large radiation of phyla.</title>
        <authorList>
            <person name="Brown C.T."/>
            <person name="Hug L.A."/>
            <person name="Thomas B.C."/>
            <person name="Sharon I."/>
            <person name="Castelle C.J."/>
            <person name="Singh A."/>
            <person name="Wilkins M.J."/>
            <person name="Williams K.H."/>
            <person name="Banfield J.F."/>
        </authorList>
    </citation>
    <scope>NUCLEOTIDE SEQUENCE [LARGE SCALE GENOMIC DNA]</scope>
</reference>
<protein>
    <recommendedName>
        <fullName evidence="2">Proline--tRNA ligase</fullName>
        <ecNumber evidence="1">6.1.1.15</ecNumber>
    </recommendedName>
    <alternativeName>
        <fullName evidence="8">Prolyl-tRNA synthetase</fullName>
    </alternativeName>
</protein>
<dbReference type="GO" id="GO:0017101">
    <property type="term" value="C:aminoacyl-tRNA synthetase multienzyme complex"/>
    <property type="evidence" value="ECO:0007669"/>
    <property type="project" value="TreeGrafter"/>
</dbReference>
<evidence type="ECO:0000256" key="3">
    <source>
        <dbReference type="ARBA" id="ARBA00022598"/>
    </source>
</evidence>
<dbReference type="GO" id="GO:0006433">
    <property type="term" value="P:prolyl-tRNA aminoacylation"/>
    <property type="evidence" value="ECO:0007669"/>
    <property type="project" value="InterPro"/>
</dbReference>
<dbReference type="InterPro" id="IPR002314">
    <property type="entry name" value="aa-tRNA-synt_IIb"/>
</dbReference>
<comment type="caution">
    <text evidence="11">The sequence shown here is derived from an EMBL/GenBank/DDBJ whole genome shotgun (WGS) entry which is preliminary data.</text>
</comment>
<evidence type="ECO:0000256" key="1">
    <source>
        <dbReference type="ARBA" id="ARBA00012831"/>
    </source>
</evidence>
<organism evidence="11 12">
    <name type="scientific">candidate division WWE3 bacterium GW2011_GWB1_44_4</name>
    <dbReference type="NCBI Taxonomy" id="1619116"/>
    <lineage>
        <taxon>Bacteria</taxon>
        <taxon>Katanobacteria</taxon>
    </lineage>
</organism>
<dbReference type="GO" id="GO:0004827">
    <property type="term" value="F:proline-tRNA ligase activity"/>
    <property type="evidence" value="ECO:0007669"/>
    <property type="project" value="UniProtKB-EC"/>
</dbReference>
<gene>
    <name evidence="11" type="ORF">UW65_C0032G0013</name>
</gene>
<feature type="non-terminal residue" evidence="11">
    <location>
        <position position="170"/>
    </location>
</feature>
<dbReference type="Gene3D" id="3.30.930.10">
    <property type="entry name" value="Bira Bifunctional Protein, Domain 2"/>
    <property type="match status" value="1"/>
</dbReference>
<keyword evidence="7" id="KW-0030">Aminoacyl-tRNA synthetase</keyword>
<evidence type="ECO:0000313" key="12">
    <source>
        <dbReference type="Proteomes" id="UP000034783"/>
    </source>
</evidence>
<proteinExistence type="predicted"/>
<dbReference type="PRINTS" id="PR01046">
    <property type="entry name" value="TRNASYNTHPRO"/>
</dbReference>
<evidence type="ECO:0000256" key="6">
    <source>
        <dbReference type="ARBA" id="ARBA00022917"/>
    </source>
</evidence>
<dbReference type="Pfam" id="PF00587">
    <property type="entry name" value="tRNA-synt_2b"/>
    <property type="match status" value="1"/>
</dbReference>
<evidence type="ECO:0000313" key="11">
    <source>
        <dbReference type="EMBL" id="KKT68914.1"/>
    </source>
</evidence>
<evidence type="ECO:0000259" key="10">
    <source>
        <dbReference type="PROSITE" id="PS50862"/>
    </source>
</evidence>
<keyword evidence="5" id="KW-0067">ATP-binding</keyword>
<name>A0A0G1MAG2_UNCKA</name>
<dbReference type="SUPFAM" id="SSF55681">
    <property type="entry name" value="Class II aaRS and biotin synthetases"/>
    <property type="match status" value="1"/>
</dbReference>
<dbReference type="EMBL" id="LCJD01000032">
    <property type="protein sequence ID" value="KKT68914.1"/>
    <property type="molecule type" value="Genomic_DNA"/>
</dbReference>
<dbReference type="PATRIC" id="fig|1619116.3.peg.391"/>
<sequence>MAYTKEFIPKKSDNISDWYTAVVMQARLADYGPSRGTMIIRPYGYAIWELIQKALDEKIKAKGVQNAYFPLFIPESFLKREKAHVEGFSPELAVVTIGGGKKLEENLIVRPTSETIMYDAYSRWISSWRDLPLAINQWNNVVRWEFKHPVPFFRTREFLWNELHTVLATE</sequence>
<dbReference type="InterPro" id="IPR002316">
    <property type="entry name" value="Pro-tRNA-ligase_IIa"/>
</dbReference>
<dbReference type="PANTHER" id="PTHR43382">
    <property type="entry name" value="PROLYL-TRNA SYNTHETASE"/>
    <property type="match status" value="1"/>
</dbReference>
<dbReference type="GO" id="GO:0005524">
    <property type="term" value="F:ATP binding"/>
    <property type="evidence" value="ECO:0007669"/>
    <property type="project" value="UniProtKB-KW"/>
</dbReference>
<keyword evidence="6" id="KW-0648">Protein biosynthesis</keyword>
<comment type="catalytic activity">
    <reaction evidence="9">
        <text>tRNA(Pro) + L-proline + ATP = L-prolyl-tRNA(Pro) + AMP + diphosphate</text>
        <dbReference type="Rhea" id="RHEA:14305"/>
        <dbReference type="Rhea" id="RHEA-COMP:9700"/>
        <dbReference type="Rhea" id="RHEA-COMP:9702"/>
        <dbReference type="ChEBI" id="CHEBI:30616"/>
        <dbReference type="ChEBI" id="CHEBI:33019"/>
        <dbReference type="ChEBI" id="CHEBI:60039"/>
        <dbReference type="ChEBI" id="CHEBI:78442"/>
        <dbReference type="ChEBI" id="CHEBI:78532"/>
        <dbReference type="ChEBI" id="CHEBI:456215"/>
        <dbReference type="EC" id="6.1.1.15"/>
    </reaction>
</comment>
<accession>A0A0G1MAG2</accession>
<feature type="domain" description="Aminoacyl-transfer RNA synthetases class-II family profile" evidence="10">
    <location>
        <begin position="35"/>
        <end position="170"/>
    </location>
</feature>
<evidence type="ECO:0000256" key="9">
    <source>
        <dbReference type="ARBA" id="ARBA00047671"/>
    </source>
</evidence>
<evidence type="ECO:0000256" key="4">
    <source>
        <dbReference type="ARBA" id="ARBA00022741"/>
    </source>
</evidence>
<dbReference type="PANTHER" id="PTHR43382:SF2">
    <property type="entry name" value="BIFUNCTIONAL GLUTAMATE_PROLINE--TRNA LIGASE"/>
    <property type="match status" value="1"/>
</dbReference>
<evidence type="ECO:0000256" key="5">
    <source>
        <dbReference type="ARBA" id="ARBA00022840"/>
    </source>
</evidence>
<dbReference type="InterPro" id="IPR004499">
    <property type="entry name" value="Pro-tRNA-ligase_IIa_arc-type"/>
</dbReference>
<keyword evidence="4" id="KW-0547">Nucleotide-binding</keyword>
<dbReference type="EC" id="6.1.1.15" evidence="1"/>
<dbReference type="PROSITE" id="PS50862">
    <property type="entry name" value="AA_TRNA_LIGASE_II"/>
    <property type="match status" value="1"/>
</dbReference>
<dbReference type="InterPro" id="IPR045864">
    <property type="entry name" value="aa-tRNA-synth_II/BPL/LPL"/>
</dbReference>
<evidence type="ECO:0000256" key="7">
    <source>
        <dbReference type="ARBA" id="ARBA00023146"/>
    </source>
</evidence>
<dbReference type="GO" id="GO:0005737">
    <property type="term" value="C:cytoplasm"/>
    <property type="evidence" value="ECO:0007669"/>
    <property type="project" value="InterPro"/>
</dbReference>
<keyword evidence="3 11" id="KW-0436">Ligase</keyword>
<evidence type="ECO:0000256" key="8">
    <source>
        <dbReference type="ARBA" id="ARBA00029731"/>
    </source>
</evidence>
<dbReference type="InterPro" id="IPR006195">
    <property type="entry name" value="aa-tRNA-synth_II"/>
</dbReference>